<keyword evidence="3" id="KW-1185">Reference proteome</keyword>
<dbReference type="Pfam" id="PF10003">
    <property type="entry name" value="DUF2244"/>
    <property type="match status" value="1"/>
</dbReference>
<evidence type="ECO:0000256" key="1">
    <source>
        <dbReference type="SAM" id="Phobius"/>
    </source>
</evidence>
<proteinExistence type="predicted"/>
<comment type="caution">
    <text evidence="2">The sequence shown here is derived from an EMBL/GenBank/DDBJ whole genome shotgun (WGS) entry which is preliminary data.</text>
</comment>
<feature type="transmembrane region" description="Helical" evidence="1">
    <location>
        <begin position="46"/>
        <end position="66"/>
    </location>
</feature>
<dbReference type="AlphaFoldDB" id="A0A0F5FG02"/>
<sequence length="159" mass="17229">MQATKTTPLFAATLRPDRSLRAAGGWIGLVVAGLLGAPLLVAMPEFVVPGLAAYGMAGGGLVAFGLRQRRRGSQFQQVTLWTDQLEITAALPGKDKVLQRFEPATVRLRLSRDGFERTTGIFLRHETGEIELGSFLSRDDKSSFARAFGAALRKARRSA</sequence>
<evidence type="ECO:0000313" key="2">
    <source>
        <dbReference type="EMBL" id="KKB07829.1"/>
    </source>
</evidence>
<dbReference type="EMBL" id="JZEY01000061">
    <property type="protein sequence ID" value="KKB07829.1"/>
    <property type="molecule type" value="Genomic_DNA"/>
</dbReference>
<reference evidence="2 3" key="1">
    <citation type="submission" date="2015-03" db="EMBL/GenBank/DDBJ databases">
        <authorList>
            <person name="Hassan Y."/>
            <person name="Lepp D."/>
            <person name="Li X.-Z."/>
            <person name="Zhou T."/>
        </authorList>
    </citation>
    <scope>NUCLEOTIDE SEQUENCE [LARGE SCALE GENOMIC DNA]</scope>
    <source>
        <strain evidence="2 3">IPL18</strain>
    </source>
</reference>
<dbReference type="RefSeq" id="WP_046105859.1">
    <property type="nucleotide sequence ID" value="NZ_JZEY01000061.1"/>
</dbReference>
<protein>
    <recommendedName>
        <fullName evidence="4">DUF2244 domain-containing protein</fullName>
    </recommendedName>
</protein>
<evidence type="ECO:0008006" key="4">
    <source>
        <dbReference type="Google" id="ProtNLM"/>
    </source>
</evidence>
<keyword evidence="1" id="KW-1133">Transmembrane helix</keyword>
<dbReference type="STRING" id="429727.VE26_14390"/>
<keyword evidence="1" id="KW-0812">Transmembrane</keyword>
<gene>
    <name evidence="2" type="ORF">VE26_14390</name>
</gene>
<evidence type="ECO:0000313" key="3">
    <source>
        <dbReference type="Proteomes" id="UP000033649"/>
    </source>
</evidence>
<dbReference type="OrthoDB" id="9808190at2"/>
<dbReference type="PATRIC" id="fig|429727.3.peg.2951"/>
<organism evidence="2 3">
    <name type="scientific">Devosia chinhatensis</name>
    <dbReference type="NCBI Taxonomy" id="429727"/>
    <lineage>
        <taxon>Bacteria</taxon>
        <taxon>Pseudomonadati</taxon>
        <taxon>Pseudomonadota</taxon>
        <taxon>Alphaproteobacteria</taxon>
        <taxon>Hyphomicrobiales</taxon>
        <taxon>Devosiaceae</taxon>
        <taxon>Devosia</taxon>
    </lineage>
</organism>
<dbReference type="Proteomes" id="UP000033649">
    <property type="component" value="Unassembled WGS sequence"/>
</dbReference>
<dbReference type="InterPro" id="IPR019253">
    <property type="entry name" value="DUF2244_TM"/>
</dbReference>
<accession>A0A0F5FG02</accession>
<keyword evidence="1" id="KW-0472">Membrane</keyword>
<feature type="transmembrane region" description="Helical" evidence="1">
    <location>
        <begin position="20"/>
        <end position="40"/>
    </location>
</feature>
<name>A0A0F5FG02_9HYPH</name>